<dbReference type="RefSeq" id="XP_047768045.1">
    <property type="nucleotide sequence ID" value="XM_047912389.1"/>
</dbReference>
<dbReference type="EMBL" id="CP090173">
    <property type="protein sequence ID" value="UJO23679.1"/>
    <property type="molecule type" value="Genomic_DNA"/>
</dbReference>
<feature type="domain" description="Heterokaryon incompatibility" evidence="1">
    <location>
        <begin position="50"/>
        <end position="109"/>
    </location>
</feature>
<dbReference type="OrthoDB" id="3647238at2759"/>
<evidence type="ECO:0000313" key="3">
    <source>
        <dbReference type="Proteomes" id="UP000756132"/>
    </source>
</evidence>
<accession>A0A9Q8UV68</accession>
<gene>
    <name evidence="2" type="ORF">CLAFUR5_13241</name>
</gene>
<organism evidence="2 3">
    <name type="scientific">Passalora fulva</name>
    <name type="common">Tomato leaf mold</name>
    <name type="synonym">Cladosporium fulvum</name>
    <dbReference type="NCBI Taxonomy" id="5499"/>
    <lineage>
        <taxon>Eukaryota</taxon>
        <taxon>Fungi</taxon>
        <taxon>Dikarya</taxon>
        <taxon>Ascomycota</taxon>
        <taxon>Pezizomycotina</taxon>
        <taxon>Dothideomycetes</taxon>
        <taxon>Dothideomycetidae</taxon>
        <taxon>Mycosphaerellales</taxon>
        <taxon>Mycosphaerellaceae</taxon>
        <taxon>Fulvia</taxon>
    </lineage>
</organism>
<dbReference type="GeneID" id="71993119"/>
<evidence type="ECO:0000313" key="2">
    <source>
        <dbReference type="EMBL" id="UJO23679.1"/>
    </source>
</evidence>
<dbReference type="KEGG" id="ffu:CLAFUR5_13241"/>
<proteinExistence type="predicted"/>
<evidence type="ECO:0000259" key="1">
    <source>
        <dbReference type="Pfam" id="PF06985"/>
    </source>
</evidence>
<reference evidence="2" key="2">
    <citation type="journal article" date="2022" name="Microb. Genom.">
        <title>A chromosome-scale genome assembly of the tomato pathogen Cladosporium fulvum reveals a compartmentalized genome architecture and the presence of a dispensable chromosome.</title>
        <authorList>
            <person name="Zaccaron A.Z."/>
            <person name="Chen L.H."/>
            <person name="Samaras A."/>
            <person name="Stergiopoulos I."/>
        </authorList>
    </citation>
    <scope>NUCLEOTIDE SEQUENCE</scope>
    <source>
        <strain evidence="2">Race5_Kim</strain>
    </source>
</reference>
<sequence>MDNAVPQASSAYPAPPLESGQFRLLHLEAGTWADEIRCTLQSSVLRRGGFEAASYAWGPLHLGRNITLQGVPKWPVTDNAFDMLRRLRYTNKSRVLWMDALCINQNDLDE</sequence>
<dbReference type="PANTHER" id="PTHR24148">
    <property type="entry name" value="ANKYRIN REPEAT DOMAIN-CONTAINING PROTEIN 39 HOMOLOG-RELATED"/>
    <property type="match status" value="1"/>
</dbReference>
<reference evidence="2" key="1">
    <citation type="submission" date="2021-12" db="EMBL/GenBank/DDBJ databases">
        <authorList>
            <person name="Zaccaron A."/>
            <person name="Stergiopoulos I."/>
        </authorList>
    </citation>
    <scope>NUCLEOTIDE SEQUENCE</scope>
    <source>
        <strain evidence="2">Race5_Kim</strain>
    </source>
</reference>
<dbReference type="InterPro" id="IPR052895">
    <property type="entry name" value="HetReg/Transcr_Mod"/>
</dbReference>
<name>A0A9Q8UV68_PASFU</name>
<keyword evidence="3" id="KW-1185">Reference proteome</keyword>
<dbReference type="InterPro" id="IPR010730">
    <property type="entry name" value="HET"/>
</dbReference>
<dbReference type="Pfam" id="PF06985">
    <property type="entry name" value="HET"/>
    <property type="match status" value="1"/>
</dbReference>
<dbReference type="AlphaFoldDB" id="A0A9Q8UV68"/>
<dbReference type="PANTHER" id="PTHR24148:SF73">
    <property type="entry name" value="HET DOMAIN PROTEIN (AFU_ORTHOLOGUE AFUA_8G01020)"/>
    <property type="match status" value="1"/>
</dbReference>
<dbReference type="Proteomes" id="UP000756132">
    <property type="component" value="Chromosome 11"/>
</dbReference>
<protein>
    <recommendedName>
        <fullName evidence="1">Heterokaryon incompatibility domain-containing protein</fullName>
    </recommendedName>
</protein>